<comment type="cofactor">
    <cofactor evidence="1">
        <name>adenosylcob(III)alamin</name>
        <dbReference type="ChEBI" id="CHEBI:18408"/>
    </cofactor>
    <text evidence="1">Binds between the large and small subunits.</text>
</comment>
<feature type="binding site" evidence="1">
    <location>
        <begin position="156"/>
        <end position="158"/>
    </location>
    <ligand>
        <name>substrate</name>
    </ligand>
</feature>
<dbReference type="Pfam" id="PF06751">
    <property type="entry name" value="EutB"/>
    <property type="match status" value="1"/>
</dbReference>
<evidence type="ECO:0000313" key="2">
    <source>
        <dbReference type="EMBL" id="PZR03495.1"/>
    </source>
</evidence>
<dbReference type="AlphaFoldDB" id="A0A2W5SVM4"/>
<dbReference type="InterPro" id="IPR044941">
    <property type="entry name" value="EutB_N_sf"/>
</dbReference>
<keyword evidence="1" id="KW-0846">Cobalamin</keyword>
<evidence type="ECO:0000313" key="3">
    <source>
        <dbReference type="Proteomes" id="UP000249432"/>
    </source>
</evidence>
<organism evidence="2 3">
    <name type="scientific">Corynebacterium kroppenstedtii</name>
    <dbReference type="NCBI Taxonomy" id="161879"/>
    <lineage>
        <taxon>Bacteria</taxon>
        <taxon>Bacillati</taxon>
        <taxon>Actinomycetota</taxon>
        <taxon>Actinomycetes</taxon>
        <taxon>Mycobacteriales</taxon>
        <taxon>Corynebacteriaceae</taxon>
        <taxon>Corynebacterium</taxon>
    </lineage>
</organism>
<comment type="pathway">
    <text evidence="1">Amine and polyamine degradation; ethanolamine degradation.</text>
</comment>
<feature type="binding site" evidence="1">
    <location>
        <position position="189"/>
    </location>
    <ligand>
        <name>substrate</name>
    </ligand>
</feature>
<dbReference type="GO" id="GO:0031419">
    <property type="term" value="F:cobalamin binding"/>
    <property type="evidence" value="ECO:0007669"/>
    <property type="project" value="UniProtKB-UniRule"/>
</dbReference>
<gene>
    <name evidence="1" type="primary">eutB</name>
    <name evidence="2" type="ORF">DI525_09815</name>
</gene>
<comment type="catalytic activity">
    <reaction evidence="1">
        <text>ethanolamine = acetaldehyde + NH4(+)</text>
        <dbReference type="Rhea" id="RHEA:15313"/>
        <dbReference type="ChEBI" id="CHEBI:15343"/>
        <dbReference type="ChEBI" id="CHEBI:28938"/>
        <dbReference type="ChEBI" id="CHEBI:57603"/>
        <dbReference type="EC" id="4.3.1.7"/>
    </reaction>
</comment>
<feature type="binding site" evidence="1">
    <location>
        <position position="284"/>
    </location>
    <ligand>
        <name>substrate</name>
    </ligand>
</feature>
<comment type="caution">
    <text evidence="2">The sequence shown here is derived from an EMBL/GenBank/DDBJ whole genome shotgun (WGS) entry which is preliminary data.</text>
</comment>
<dbReference type="EC" id="4.3.1.7" evidence="1"/>
<comment type="subunit">
    <text evidence="1">The basic unit is a heterodimer which dimerizes to form tetramers. The heterotetramers trimerize; 6 large subunits form a core ring with 6 small subunits projecting outwards.</text>
</comment>
<comment type="similarity">
    <text evidence="1">Belongs to the EutB family.</text>
</comment>
<name>A0A2W5SVM4_9CORY</name>
<feature type="binding site" evidence="1">
    <location>
        <position position="190"/>
    </location>
    <ligand>
        <name>adenosylcob(III)alamin</name>
        <dbReference type="ChEBI" id="CHEBI:18408"/>
    </ligand>
</feature>
<comment type="function">
    <text evidence="1">Catalyzes the deamination of various vicinal amino-alcohols to oxo compounds. Allows this organism to utilize ethanolamine as the sole source of nitrogen and carbon in the presence of vitamin B12.</text>
</comment>
<dbReference type="GO" id="GO:0009350">
    <property type="term" value="C:ethanolamine ammonia-lyase complex"/>
    <property type="evidence" value="ECO:0007669"/>
    <property type="project" value="UniProtKB-UniRule"/>
</dbReference>
<keyword evidence="1 2" id="KW-0456">Lyase</keyword>
<dbReference type="InterPro" id="IPR044939">
    <property type="entry name" value="EutB_dom_2_sf"/>
</dbReference>
<evidence type="ECO:0000256" key="1">
    <source>
        <dbReference type="HAMAP-Rule" id="MF_00861"/>
    </source>
</evidence>
<dbReference type="InterPro" id="IPR013785">
    <property type="entry name" value="Aldolase_TIM"/>
</dbReference>
<dbReference type="Gene3D" id="3.20.20.70">
    <property type="entry name" value="Aldolase class I"/>
    <property type="match status" value="1"/>
</dbReference>
<accession>A0A2W5SVM4</accession>
<dbReference type="PANTHER" id="PTHR39329:SF1">
    <property type="entry name" value="ETHANOLAMINE AMMONIA-LYASE LARGE SUBUNIT"/>
    <property type="match status" value="1"/>
</dbReference>
<keyword evidence="1" id="KW-0170">Cobalt</keyword>
<dbReference type="Gene3D" id="1.10.220.70">
    <property type="entry name" value="lyase"/>
    <property type="match status" value="1"/>
</dbReference>
<dbReference type="EMBL" id="QFRA01000037">
    <property type="protein sequence ID" value="PZR03495.1"/>
    <property type="molecule type" value="Genomic_DNA"/>
</dbReference>
<dbReference type="GO" id="GO:0031471">
    <property type="term" value="C:ethanolamine degradation polyhedral organelle"/>
    <property type="evidence" value="ECO:0007669"/>
    <property type="project" value="UniProtKB-UniRule"/>
</dbReference>
<dbReference type="NCBIfam" id="NF011649">
    <property type="entry name" value="PRK15067.1"/>
    <property type="match status" value="1"/>
</dbReference>
<dbReference type="Gene3D" id="2.30.170.30">
    <property type="entry name" value="ethanolamine ammonia-lyase heavy chain domain like"/>
    <property type="match status" value="1"/>
</dbReference>
<reference evidence="2 3" key="1">
    <citation type="submission" date="2017-08" db="EMBL/GenBank/DDBJ databases">
        <title>Infants hospitalized years apart are colonized by the same room-sourced microbial strains.</title>
        <authorList>
            <person name="Brooks B."/>
            <person name="Olm M.R."/>
            <person name="Firek B.A."/>
            <person name="Baker R."/>
            <person name="Thomas B.C."/>
            <person name="Morowitz M.J."/>
            <person name="Banfield J.F."/>
        </authorList>
    </citation>
    <scope>NUCLEOTIDE SEQUENCE [LARGE SCALE GENOMIC DNA]</scope>
    <source>
        <strain evidence="2">S2_003_000_R1_3</strain>
    </source>
</reference>
<feature type="binding site" evidence="1">
    <location>
        <position position="363"/>
    </location>
    <ligand>
        <name>substrate</name>
    </ligand>
</feature>
<dbReference type="UniPathway" id="UPA00560"/>
<protein>
    <recommendedName>
        <fullName evidence="1">Ethanolamine ammonia-lyase large subunit</fullName>
        <shortName evidence="1">EAL large subunit</shortName>
        <ecNumber evidence="1">4.3.1.7</ecNumber>
    </recommendedName>
</protein>
<feature type="binding site" evidence="1">
    <location>
        <position position="292"/>
    </location>
    <ligand>
        <name>adenosylcob(III)alamin</name>
        <dbReference type="ChEBI" id="CHEBI:18408"/>
    </ligand>
</feature>
<comment type="subcellular location">
    <subcellularLocation>
        <location evidence="1">Bacterial microcompartment</location>
    </subcellularLocation>
</comment>
<feature type="binding site" evidence="1">
    <location>
        <position position="402"/>
    </location>
    <ligand>
        <name>adenosylcob(III)alamin</name>
        <dbReference type="ChEBI" id="CHEBI:18408"/>
    </ligand>
</feature>
<dbReference type="PANTHER" id="PTHR39329">
    <property type="entry name" value="ETHANOLAMINE AMMONIA-LYASE HEAVY CHAIN"/>
    <property type="match status" value="1"/>
</dbReference>
<keyword evidence="1" id="KW-1283">Bacterial microcompartment</keyword>
<dbReference type="Proteomes" id="UP000249432">
    <property type="component" value="Unassembled WGS sequence"/>
</dbReference>
<dbReference type="GO" id="GO:0046336">
    <property type="term" value="P:ethanolamine catabolic process"/>
    <property type="evidence" value="ECO:0007669"/>
    <property type="project" value="UniProtKB-UniRule"/>
</dbReference>
<feature type="binding site" evidence="1">
    <location>
        <position position="242"/>
    </location>
    <ligand>
        <name>adenosylcob(III)alamin</name>
        <dbReference type="ChEBI" id="CHEBI:18408"/>
    </ligand>
</feature>
<dbReference type="RefSeq" id="WP_303735522.1">
    <property type="nucleotide sequence ID" value="NZ_CAKZHK010000004.1"/>
</dbReference>
<dbReference type="GO" id="GO:0005829">
    <property type="term" value="C:cytosol"/>
    <property type="evidence" value="ECO:0007669"/>
    <property type="project" value="TreeGrafter"/>
</dbReference>
<sequence length="465" mass="49374">MFSQHLAGHTYSFASLTEVMAKASPIRSGDQLAGCAANSAAERVAAAMVLADVELSEFLRRPLIEDAVTDLIHRTHDSDAFRPLAHMTVGAFREYLLEQAYRGADISSLAWGLTPEMAAAVSKLMSNGELIAVSAALSVITKFRTTLSLPGRLSSRLQPNHPTDDPAGVAASVLDGLLFGCGDAVLGINPAGDSPEEVRDLLLLLDEVRRRYSIPMQSSVLTHISTTIDLMGAGAPVDLPFQSIAGTEGALRPFGVSLDMLAEAEQAANELRRGTVGTNALYFETGQGSCLSAGANIGVDGPVDQQTLEARAYGVARAYRPLLVNTVVGFIGPEYLYDGKQIIRAGLEDNFCGRLLGIQMGCDVCYTNHAETDSDDMDTLLHLLAAANTGFVIAVPGADDIMLGYQSLSFHDIAQVRATMGKRPAPEFEEWLHTTGVTDQGGLLADEGPAPALSPDHAMELGWTS</sequence>
<dbReference type="GO" id="GO:0006520">
    <property type="term" value="P:amino acid metabolic process"/>
    <property type="evidence" value="ECO:0007669"/>
    <property type="project" value="InterPro"/>
</dbReference>
<dbReference type="InterPro" id="IPR010628">
    <property type="entry name" value="EutB"/>
</dbReference>
<dbReference type="GO" id="GO:0008851">
    <property type="term" value="F:ethanolamine ammonia-lyase activity"/>
    <property type="evidence" value="ECO:0007669"/>
    <property type="project" value="UniProtKB-UniRule"/>
</dbReference>
<proteinExistence type="inferred from homology"/>
<dbReference type="HAMAP" id="MF_00861">
    <property type="entry name" value="EutB"/>
    <property type="match status" value="1"/>
</dbReference>